<keyword evidence="5 9" id="KW-1133">Transmembrane helix</keyword>
<reference evidence="10" key="2">
    <citation type="submission" date="2018-07" db="EMBL/GenBank/DDBJ databases">
        <authorList>
            <person name="Quirk P.G."/>
            <person name="Krulwich T.A."/>
        </authorList>
    </citation>
    <scope>NUCLEOTIDE SEQUENCE</scope>
</reference>
<dbReference type="GO" id="GO:0009706">
    <property type="term" value="C:chloroplast inner membrane"/>
    <property type="evidence" value="ECO:0007669"/>
    <property type="project" value="UniProtKB-SubCell"/>
</dbReference>
<keyword evidence="9" id="KW-1001">Plastid inner membrane</keyword>
<accession>A0A385KDN5</accession>
<keyword evidence="3 9" id="KW-0812">Transmembrane</keyword>
<keyword evidence="2 9" id="KW-0813">Transport</keyword>
<protein>
    <recommendedName>
        <fullName evidence="9">Potassium/proton antiporter CemA</fullName>
    </recommendedName>
    <alternativeName>
        <fullName evidence="9">Chloroplast envelope membrane protein A</fullName>
        <shortName evidence="9">CemA</shortName>
    </alternativeName>
</protein>
<evidence type="ECO:0000256" key="9">
    <source>
        <dbReference type="HAMAP-Rule" id="MF_01308"/>
    </source>
</evidence>
<keyword evidence="4 9" id="KW-0375">Hydrogen ion transport</keyword>
<keyword evidence="7 9" id="KW-0472">Membrane</keyword>
<dbReference type="GO" id="GO:0015078">
    <property type="term" value="F:proton transmembrane transporter activity"/>
    <property type="evidence" value="ECO:0007669"/>
    <property type="project" value="UniProtKB-UniRule"/>
</dbReference>
<keyword evidence="9" id="KW-0050">Antiport</keyword>
<dbReference type="RefSeq" id="YP_009531751.1">
    <property type="nucleotide sequence ID" value="NC_039750.1"/>
</dbReference>
<feature type="transmembrane region" description="Helical" evidence="9">
    <location>
        <begin position="384"/>
        <end position="404"/>
    </location>
</feature>
<feature type="transmembrane region" description="Helical" evidence="9">
    <location>
        <begin position="284"/>
        <end position="305"/>
    </location>
</feature>
<evidence type="ECO:0000256" key="1">
    <source>
        <dbReference type="ARBA" id="ARBA00004141"/>
    </source>
</evidence>
<sequence>MKLYRWEIFRWFMKTPHRSLERAYRASKRIQYIRKDYSSYKNIVLFSRGSWQATTLYMNTEFRNTSFIIYWSLLEYRISLCFLNSLKKMESIKLEKFIISFKALNLHLSLSYVNKQLLILSKETFDKMYFYFSKNVYFSFFIHNCLSKILGKGIDKLGQEKLNSKNKKKIKDETFFFLDQSFEKDLNRIRQMNRKLAWIEVISNDLNIWKSYYPFFHSLSKKENIFQYEFFSNLKNFEIRTLAYEFTGFIPRSISRTLSRFQMELMGRSSSLVLQEFRLAKHQALASIQYMGCLIFFPWIISFYLKEWLLKPWIHFWWDAHQYQIFLNSFQEERVLEGLQEVEELLWLDKLVSNLPKTQSQDLEIHKETIQLIKLYNENSIQTILNLLTGIVCFTILGASFILGKKRLSILNSWIRESFYSLSDTMKAFVILLLTDLCIGFHSPHGWEIVIGYFLEHLGFAHNKHVISCFVSTFPVILDTVSKYWIFRHLNRISPSIVATYHTMNE</sequence>
<keyword evidence="9" id="KW-0630">Potassium</keyword>
<name>A0A385KDN5_9EMBR</name>
<keyword evidence="9" id="KW-0633">Potassium transport</keyword>
<evidence type="ECO:0000313" key="10">
    <source>
        <dbReference type="EMBL" id="AXZ70876.1"/>
    </source>
</evidence>
<dbReference type="HAMAP" id="MF_01308">
    <property type="entry name" value="CemA_PxcA"/>
    <property type="match status" value="1"/>
</dbReference>
<dbReference type="PANTHER" id="PTHR33650">
    <property type="entry name" value="CHLOROPLAST ENVELOPE MEMBRANE PROTEIN-RELATED"/>
    <property type="match status" value="1"/>
</dbReference>
<organism evidence="10">
    <name type="scientific">Leiosporoceros dussii</name>
    <dbReference type="NCBI Taxonomy" id="263836"/>
    <lineage>
        <taxon>Eukaryota</taxon>
        <taxon>Viridiplantae</taxon>
        <taxon>Streptophyta</taxon>
        <taxon>Embryophyta</taxon>
        <taxon>Anthocerotophyta</taxon>
        <taxon>Leiosporocerotopsida</taxon>
        <taxon>Leiosporocerotales</taxon>
        <taxon>Leiosporocerotaceae</taxon>
        <taxon>Leiosporoceros</taxon>
    </lineage>
</organism>
<dbReference type="PANTHER" id="PTHR33650:SF2">
    <property type="entry name" value="CHLOROPLAST ENVELOPE MEMBRANE PROTEIN"/>
    <property type="match status" value="1"/>
</dbReference>
<proteinExistence type="inferred from homology"/>
<evidence type="ECO:0000256" key="5">
    <source>
        <dbReference type="ARBA" id="ARBA00022989"/>
    </source>
</evidence>
<comment type="subcellular location">
    <subcellularLocation>
        <location evidence="1">Membrane</location>
        <topology evidence="1">Multi-pass membrane protein</topology>
    </subcellularLocation>
    <subcellularLocation>
        <location evidence="9">Plastid</location>
        <location evidence="9">Chloroplast inner membrane</location>
        <topology evidence="9">Multi-pass membrane protein</topology>
    </subcellularLocation>
</comment>
<evidence type="ECO:0000256" key="6">
    <source>
        <dbReference type="ARBA" id="ARBA00023065"/>
    </source>
</evidence>
<comment type="similarity">
    <text evidence="8 9">Belongs to the CemA family.</text>
</comment>
<gene>
    <name evidence="9 10" type="primary">cemA</name>
</gene>
<keyword evidence="6 9" id="KW-0406">Ion transport</keyword>
<evidence type="ECO:0000256" key="8">
    <source>
        <dbReference type="ARBA" id="ARBA00043980"/>
    </source>
</evidence>
<reference evidence="10" key="1">
    <citation type="journal article" date="2018" name="PLoS ONE">
        <title>Genome-wide organellar analyses from the hornwort Leiosporoceros dussii show low frequency of RNA editing.</title>
        <authorList>
            <person name="Villarreal A.J."/>
            <person name="Turmel M."/>
            <person name="Bourgouin-Couture M."/>
            <person name="Laroche J."/>
            <person name="Salazar Allen N."/>
            <person name="Li F.W."/>
            <person name="Cheng S."/>
            <person name="Renzaglia K."/>
            <person name="Lemieux C."/>
        </authorList>
    </citation>
    <scope>NUCLEOTIDE SEQUENCE</scope>
</reference>
<dbReference type="AlphaFoldDB" id="A0A385KDN5"/>
<evidence type="ECO:0000256" key="4">
    <source>
        <dbReference type="ARBA" id="ARBA00022781"/>
    </source>
</evidence>
<evidence type="ECO:0000256" key="3">
    <source>
        <dbReference type="ARBA" id="ARBA00022692"/>
    </source>
</evidence>
<evidence type="ECO:0000256" key="2">
    <source>
        <dbReference type="ARBA" id="ARBA00022448"/>
    </source>
</evidence>
<keyword evidence="10" id="KW-0934">Plastid</keyword>
<geneLocation type="chloroplast" evidence="10"/>
<keyword evidence="10" id="KW-0150">Chloroplast</keyword>
<comment type="function">
    <text evidence="9">Contributes to K(+)/H(+) antiport activity by supporting proton efflux to control proton extrusion and homeostasis in chloroplasts in a light-dependent manner to modulate photosynthesis. Prevents excessive induction of non-photochemical quenching (NPQ) under continuous-light conditions. Indirectly promotes efficient inorganic carbon uptake into chloroplasts.</text>
</comment>
<dbReference type="Pfam" id="PF03040">
    <property type="entry name" value="CemA"/>
    <property type="match status" value="1"/>
</dbReference>
<dbReference type="GO" id="GO:0006813">
    <property type="term" value="P:potassium ion transport"/>
    <property type="evidence" value="ECO:0007669"/>
    <property type="project" value="UniProtKB-UniRule"/>
</dbReference>
<dbReference type="GO" id="GO:0015297">
    <property type="term" value="F:antiporter activity"/>
    <property type="evidence" value="ECO:0007669"/>
    <property type="project" value="UniProtKB-KW"/>
</dbReference>
<comment type="catalytic activity">
    <reaction evidence="9">
        <text>K(+)(in) + H(+)(out) = K(+)(out) + H(+)(in)</text>
        <dbReference type="Rhea" id="RHEA:29467"/>
        <dbReference type="ChEBI" id="CHEBI:15378"/>
        <dbReference type="ChEBI" id="CHEBI:29103"/>
    </reaction>
</comment>
<dbReference type="GeneID" id="38332713"/>
<dbReference type="EMBL" id="MH577299">
    <property type="protein sequence ID" value="AXZ70876.1"/>
    <property type="molecule type" value="Genomic_DNA"/>
</dbReference>
<evidence type="ECO:0000256" key="7">
    <source>
        <dbReference type="ARBA" id="ARBA00023136"/>
    </source>
</evidence>
<dbReference type="InterPro" id="IPR004282">
    <property type="entry name" value="CemA"/>
</dbReference>